<feature type="compositionally biased region" description="Low complexity" evidence="1">
    <location>
        <begin position="169"/>
        <end position="179"/>
    </location>
</feature>
<feature type="compositionally biased region" description="Polar residues" evidence="1">
    <location>
        <begin position="347"/>
        <end position="360"/>
    </location>
</feature>
<name>A0AAN8HHJ5_9TELE</name>
<proteinExistence type="predicted"/>
<feature type="compositionally biased region" description="Pro residues" evidence="1">
    <location>
        <begin position="1"/>
        <end position="20"/>
    </location>
</feature>
<dbReference type="EMBL" id="JAULUE010002046">
    <property type="protein sequence ID" value="KAK5915981.1"/>
    <property type="molecule type" value="Genomic_DNA"/>
</dbReference>
<evidence type="ECO:0000313" key="2">
    <source>
        <dbReference type="EMBL" id="KAK5915981.1"/>
    </source>
</evidence>
<sequence>MQPAPPPPQSPSQPPPPPTRPTDHTQPRLSMPTFQRPLCPSSALSSCHTQPPHHSPPPHSHSPPHRSECLSTPKPSSSPVWLAAPKLTNTDRPLPNPTSPTPPTQSLSPHPPPHTHPTAKAPPQNAPSTNPLHSSPAAPSPVLPSRHTPVSPHPPAPAISSLDTPPTPTHHSPSSQSVTDPPPQSSETQLGAQQPPMLSLPHESQHTPARQPTVMFPQQRLQPTPNLHPLFTTARTLPHPPSHSLPLTLQPCQSIRTLPSAPQQPDHQPQTPTAQHPPSIPWEFPTKRAAATAPYCSPPDPANSTLQLPDHTPVPPLPIHPLREAQQQRLPPASSPEPTHKQPLPQPGSTTTQPRPTSQLHHPAQKPLATPSCTTSHHHPPTKATS</sequence>
<gene>
    <name evidence="2" type="ORF">CesoFtcFv8_001525</name>
</gene>
<dbReference type="AlphaFoldDB" id="A0AAN8HHJ5"/>
<evidence type="ECO:0000313" key="3">
    <source>
        <dbReference type="Proteomes" id="UP001335648"/>
    </source>
</evidence>
<reference evidence="2 3" key="1">
    <citation type="journal article" date="2023" name="Mol. Biol. Evol.">
        <title>Genomics of Secondarily Temperate Adaptation in the Only Non-Antarctic Icefish.</title>
        <authorList>
            <person name="Rivera-Colon A.G."/>
            <person name="Rayamajhi N."/>
            <person name="Minhas B.F."/>
            <person name="Madrigal G."/>
            <person name="Bilyk K.T."/>
            <person name="Yoon V."/>
            <person name="Hune M."/>
            <person name="Gregory S."/>
            <person name="Cheng C.H.C."/>
            <person name="Catchen J.M."/>
        </authorList>
    </citation>
    <scope>NUCLEOTIDE SEQUENCE [LARGE SCALE GENOMIC DNA]</scope>
    <source>
        <strain evidence="2">JC2023a</strain>
    </source>
</reference>
<feature type="compositionally biased region" description="Low complexity" evidence="1">
    <location>
        <begin position="261"/>
        <end position="277"/>
    </location>
</feature>
<organism evidence="2 3">
    <name type="scientific">Champsocephalus esox</name>
    <name type="common">pike icefish</name>
    <dbReference type="NCBI Taxonomy" id="159716"/>
    <lineage>
        <taxon>Eukaryota</taxon>
        <taxon>Metazoa</taxon>
        <taxon>Chordata</taxon>
        <taxon>Craniata</taxon>
        <taxon>Vertebrata</taxon>
        <taxon>Euteleostomi</taxon>
        <taxon>Actinopterygii</taxon>
        <taxon>Neopterygii</taxon>
        <taxon>Teleostei</taxon>
        <taxon>Neoteleostei</taxon>
        <taxon>Acanthomorphata</taxon>
        <taxon>Eupercaria</taxon>
        <taxon>Perciformes</taxon>
        <taxon>Notothenioidei</taxon>
        <taxon>Channichthyidae</taxon>
        <taxon>Champsocephalus</taxon>
    </lineage>
</organism>
<protein>
    <submittedName>
        <fullName evidence="2">Uncharacterized protein</fullName>
    </submittedName>
</protein>
<accession>A0AAN8HHJ5</accession>
<feature type="compositionally biased region" description="Basic residues" evidence="1">
    <location>
        <begin position="376"/>
        <end position="386"/>
    </location>
</feature>
<feature type="region of interest" description="Disordered" evidence="1">
    <location>
        <begin position="1"/>
        <end position="386"/>
    </location>
</feature>
<dbReference type="Proteomes" id="UP001335648">
    <property type="component" value="Unassembled WGS sequence"/>
</dbReference>
<evidence type="ECO:0000256" key="1">
    <source>
        <dbReference type="SAM" id="MobiDB-lite"/>
    </source>
</evidence>
<comment type="caution">
    <text evidence="2">The sequence shown here is derived from an EMBL/GenBank/DDBJ whole genome shotgun (WGS) entry which is preliminary data.</text>
</comment>
<keyword evidence="3" id="KW-1185">Reference proteome</keyword>
<feature type="compositionally biased region" description="Polar residues" evidence="1">
    <location>
        <begin position="69"/>
        <end position="79"/>
    </location>
</feature>
<feature type="compositionally biased region" description="Pro residues" evidence="1">
    <location>
        <begin position="94"/>
        <end position="115"/>
    </location>
</feature>